<reference evidence="2 4" key="1">
    <citation type="journal article" date="2012" name="Nature">
        <title>Algal genomes reveal evolutionary mosaicism and the fate of nucleomorphs.</title>
        <authorList>
            <consortium name="DOE Joint Genome Institute"/>
            <person name="Curtis B.A."/>
            <person name="Tanifuji G."/>
            <person name="Burki F."/>
            <person name="Gruber A."/>
            <person name="Irimia M."/>
            <person name="Maruyama S."/>
            <person name="Arias M.C."/>
            <person name="Ball S.G."/>
            <person name="Gile G.H."/>
            <person name="Hirakawa Y."/>
            <person name="Hopkins J.F."/>
            <person name="Kuo A."/>
            <person name="Rensing S.A."/>
            <person name="Schmutz J."/>
            <person name="Symeonidi A."/>
            <person name="Elias M."/>
            <person name="Eveleigh R.J."/>
            <person name="Herman E.K."/>
            <person name="Klute M.J."/>
            <person name="Nakayama T."/>
            <person name="Obornik M."/>
            <person name="Reyes-Prieto A."/>
            <person name="Armbrust E.V."/>
            <person name="Aves S.J."/>
            <person name="Beiko R.G."/>
            <person name="Coutinho P."/>
            <person name="Dacks J.B."/>
            <person name="Durnford D.G."/>
            <person name="Fast N.M."/>
            <person name="Green B.R."/>
            <person name="Grisdale C.J."/>
            <person name="Hempel F."/>
            <person name="Henrissat B."/>
            <person name="Hoppner M.P."/>
            <person name="Ishida K."/>
            <person name="Kim E."/>
            <person name="Koreny L."/>
            <person name="Kroth P.G."/>
            <person name="Liu Y."/>
            <person name="Malik S.B."/>
            <person name="Maier U.G."/>
            <person name="McRose D."/>
            <person name="Mock T."/>
            <person name="Neilson J.A."/>
            <person name="Onodera N.T."/>
            <person name="Poole A.M."/>
            <person name="Pritham E.J."/>
            <person name="Richards T.A."/>
            <person name="Rocap G."/>
            <person name="Roy S.W."/>
            <person name="Sarai C."/>
            <person name="Schaack S."/>
            <person name="Shirato S."/>
            <person name="Slamovits C.H."/>
            <person name="Spencer D.F."/>
            <person name="Suzuki S."/>
            <person name="Worden A.Z."/>
            <person name="Zauner S."/>
            <person name="Barry K."/>
            <person name="Bell C."/>
            <person name="Bharti A.K."/>
            <person name="Crow J.A."/>
            <person name="Grimwood J."/>
            <person name="Kramer R."/>
            <person name="Lindquist E."/>
            <person name="Lucas S."/>
            <person name="Salamov A."/>
            <person name="McFadden G.I."/>
            <person name="Lane C.E."/>
            <person name="Keeling P.J."/>
            <person name="Gray M.W."/>
            <person name="Grigoriev I.V."/>
            <person name="Archibald J.M."/>
        </authorList>
    </citation>
    <scope>NUCLEOTIDE SEQUENCE</scope>
    <source>
        <strain evidence="2 4">CCMP2712</strain>
    </source>
</reference>
<evidence type="ECO:0000256" key="1">
    <source>
        <dbReference type="SAM" id="MobiDB-lite"/>
    </source>
</evidence>
<dbReference type="GeneID" id="17291137"/>
<dbReference type="PaxDb" id="55529-EKX34429"/>
<evidence type="ECO:0000313" key="4">
    <source>
        <dbReference type="Proteomes" id="UP000011087"/>
    </source>
</evidence>
<accession>L1IEU0</accession>
<protein>
    <submittedName>
        <fullName evidence="2 3">Uncharacterized protein</fullName>
    </submittedName>
</protein>
<dbReference type="AlphaFoldDB" id="L1IEU0"/>
<proteinExistence type="predicted"/>
<sequence>MGKRALRLVRGHEQQYLCSQPGASGPFSFIALLDRPKASNQAFAREFGYEGQQGKVRNNKSTQKTTAVSDEIRELIKSRNRLDMQIYREICLRIDPGNPAGCDKATGVIETPPPEAEGGKEGESRRNKDNNASVIIKNK</sequence>
<reference evidence="3" key="3">
    <citation type="submission" date="2015-06" db="UniProtKB">
        <authorList>
            <consortium name="EnsemblProtists"/>
        </authorList>
    </citation>
    <scope>IDENTIFICATION</scope>
</reference>
<reference evidence="4" key="2">
    <citation type="submission" date="2012-11" db="EMBL/GenBank/DDBJ databases">
        <authorList>
            <person name="Kuo A."/>
            <person name="Curtis B.A."/>
            <person name="Tanifuji G."/>
            <person name="Burki F."/>
            <person name="Gruber A."/>
            <person name="Irimia M."/>
            <person name="Maruyama S."/>
            <person name="Arias M.C."/>
            <person name="Ball S.G."/>
            <person name="Gile G.H."/>
            <person name="Hirakawa Y."/>
            <person name="Hopkins J.F."/>
            <person name="Rensing S.A."/>
            <person name="Schmutz J."/>
            <person name="Symeonidi A."/>
            <person name="Elias M."/>
            <person name="Eveleigh R.J."/>
            <person name="Herman E.K."/>
            <person name="Klute M.J."/>
            <person name="Nakayama T."/>
            <person name="Obornik M."/>
            <person name="Reyes-Prieto A."/>
            <person name="Armbrust E.V."/>
            <person name="Aves S.J."/>
            <person name="Beiko R.G."/>
            <person name="Coutinho P."/>
            <person name="Dacks J.B."/>
            <person name="Durnford D.G."/>
            <person name="Fast N.M."/>
            <person name="Green B.R."/>
            <person name="Grisdale C."/>
            <person name="Hempe F."/>
            <person name="Henrissat B."/>
            <person name="Hoppner M.P."/>
            <person name="Ishida K.-I."/>
            <person name="Kim E."/>
            <person name="Koreny L."/>
            <person name="Kroth P.G."/>
            <person name="Liu Y."/>
            <person name="Malik S.-B."/>
            <person name="Maier U.G."/>
            <person name="McRose D."/>
            <person name="Mock T."/>
            <person name="Neilson J.A."/>
            <person name="Onodera N.T."/>
            <person name="Poole A.M."/>
            <person name="Pritham E.J."/>
            <person name="Richards T.A."/>
            <person name="Rocap G."/>
            <person name="Roy S.W."/>
            <person name="Sarai C."/>
            <person name="Schaack S."/>
            <person name="Shirato S."/>
            <person name="Slamovits C.H."/>
            <person name="Spencer D.F."/>
            <person name="Suzuki S."/>
            <person name="Worden A.Z."/>
            <person name="Zauner S."/>
            <person name="Barry K."/>
            <person name="Bell C."/>
            <person name="Bharti A.K."/>
            <person name="Crow J.A."/>
            <person name="Grimwood J."/>
            <person name="Kramer R."/>
            <person name="Lindquist E."/>
            <person name="Lucas S."/>
            <person name="Salamov A."/>
            <person name="McFadden G.I."/>
            <person name="Lane C.E."/>
            <person name="Keeling P.J."/>
            <person name="Gray M.W."/>
            <person name="Grigoriev I.V."/>
            <person name="Archibald J.M."/>
        </authorList>
    </citation>
    <scope>NUCLEOTIDE SEQUENCE</scope>
    <source>
        <strain evidence="4">CCMP2712</strain>
    </source>
</reference>
<dbReference type="RefSeq" id="XP_005821409.1">
    <property type="nucleotide sequence ID" value="XM_005821352.1"/>
</dbReference>
<dbReference type="EMBL" id="JH993110">
    <property type="protein sequence ID" value="EKX34429.1"/>
    <property type="molecule type" value="Genomic_DNA"/>
</dbReference>
<organism evidence="2">
    <name type="scientific">Guillardia theta (strain CCMP2712)</name>
    <name type="common">Cryptophyte</name>
    <dbReference type="NCBI Taxonomy" id="905079"/>
    <lineage>
        <taxon>Eukaryota</taxon>
        <taxon>Cryptophyceae</taxon>
        <taxon>Pyrenomonadales</taxon>
        <taxon>Geminigeraceae</taxon>
        <taxon>Guillardia</taxon>
    </lineage>
</organism>
<evidence type="ECO:0000313" key="2">
    <source>
        <dbReference type="EMBL" id="EKX34429.1"/>
    </source>
</evidence>
<dbReference type="Proteomes" id="UP000011087">
    <property type="component" value="Unassembled WGS sequence"/>
</dbReference>
<feature type="region of interest" description="Disordered" evidence="1">
    <location>
        <begin position="103"/>
        <end position="139"/>
    </location>
</feature>
<dbReference type="HOGENOM" id="CLU_1848887_0_0_1"/>
<gene>
    <name evidence="2" type="ORF">GUITHDRAFT_119436</name>
</gene>
<name>L1IEU0_GUITC</name>
<keyword evidence="4" id="KW-1185">Reference proteome</keyword>
<feature type="compositionally biased region" description="Basic and acidic residues" evidence="1">
    <location>
        <begin position="117"/>
        <end position="129"/>
    </location>
</feature>
<dbReference type="KEGG" id="gtt:GUITHDRAFT_119436"/>
<evidence type="ECO:0000313" key="3">
    <source>
        <dbReference type="EnsemblProtists" id="EKX34429"/>
    </source>
</evidence>
<dbReference type="EnsemblProtists" id="EKX34429">
    <property type="protein sequence ID" value="EKX34429"/>
    <property type="gene ID" value="GUITHDRAFT_119436"/>
</dbReference>